<sequence length="817" mass="88895">MESSEDEEPQQQQQAEVAAARRPWPAWQHQQQYRQRQSQQQQQHRRLVPFAVAPILSSASYEKSREIGYPMIPERRINRLPIVSAARAAPTQIYNSPLLHKPETTAGSDETSSRRQHQQQINHEMSQEELNRKRLQRLEARWRKIGPLIGSSSRSPYARMRLINRLHPVAWTHVPTTEAPTTPAITTPQQVFTRRSTTPPPTESTTEIPWIPETVEPFTIPPSRPILPEIVKATTEPPMIRRQHKQQQLHIESSPVIPSRFKAFGQRSRFSGPILEENTYNNHNFHEQEQPSIPPSRIIERTKSFERFEPQEESSGSAITVQDTSDYHSRQTGVGAAPVKRFKFTNKLSYRPRLKIRKPEEQFAARGDNNAQSFPLSLPELAPIGNNNNNNNHHHRQVLPISNSDGPPHHHFEPTNAFMARHRASPDQVDIHQAHGLRPLPVPGLGEQNIQVEPPQQPPRALKKPPTITDWGNTEDFSQPVTEGDGSDSGSSGLLGSGGGGDSAAAFGGDLGMPPPGFFGITGDMQTEPPPTTPAPTTPIPTTRPPPPPEEPFVIPSDSGLRPVAPPKEFTGGFGSAKGSALSSFGGGGGSGSSGGGGNGGGGYGGGSGTGFAPPPPPAPRRPNPSAGGQEYKEEDYFTGDSALMPNRRGPEGDGYGPPVFPGAAPPPPVPSVGLGGGAAGLPPVPPPYRMVNQNENEATTVKPSALLSMLNKADEGFNQAITHLQQGTPPEAAFIDILEVALGSQKLESQAKVLGHVDRTIGLDNLQRLQRWANTGGAFDMVKEQLVKVLRNYKPPESVKAVTIPPQFEYLFSPTG</sequence>
<organism evidence="1 2">
    <name type="scientific">Panagrolaimus sp. ES5</name>
    <dbReference type="NCBI Taxonomy" id="591445"/>
    <lineage>
        <taxon>Eukaryota</taxon>
        <taxon>Metazoa</taxon>
        <taxon>Ecdysozoa</taxon>
        <taxon>Nematoda</taxon>
        <taxon>Chromadorea</taxon>
        <taxon>Rhabditida</taxon>
        <taxon>Tylenchina</taxon>
        <taxon>Panagrolaimomorpha</taxon>
        <taxon>Panagrolaimoidea</taxon>
        <taxon>Panagrolaimidae</taxon>
        <taxon>Panagrolaimus</taxon>
    </lineage>
</organism>
<name>A0AC34FMH1_9BILA</name>
<reference evidence="2" key="1">
    <citation type="submission" date="2022-11" db="UniProtKB">
        <authorList>
            <consortium name="WormBaseParasite"/>
        </authorList>
    </citation>
    <scope>IDENTIFICATION</scope>
</reference>
<evidence type="ECO:0000313" key="1">
    <source>
        <dbReference type="Proteomes" id="UP000887579"/>
    </source>
</evidence>
<dbReference type="Proteomes" id="UP000887579">
    <property type="component" value="Unplaced"/>
</dbReference>
<protein>
    <submittedName>
        <fullName evidence="2">Uncharacterized protein</fullName>
    </submittedName>
</protein>
<dbReference type="WBParaSite" id="ES5_v2.g18442.t1">
    <property type="protein sequence ID" value="ES5_v2.g18442.t1"/>
    <property type="gene ID" value="ES5_v2.g18442"/>
</dbReference>
<proteinExistence type="predicted"/>
<accession>A0AC34FMH1</accession>
<evidence type="ECO:0000313" key="2">
    <source>
        <dbReference type="WBParaSite" id="ES5_v2.g18442.t1"/>
    </source>
</evidence>